<accession>A0A673C086</accession>
<evidence type="ECO:0000313" key="5">
    <source>
        <dbReference type="Proteomes" id="UP000472271"/>
    </source>
</evidence>
<evidence type="ECO:0000256" key="2">
    <source>
        <dbReference type="ARBA" id="ARBA00022737"/>
    </source>
</evidence>
<organism evidence="4 5">
    <name type="scientific">Sphaeramia orbicularis</name>
    <name type="common">orbiculate cardinalfish</name>
    <dbReference type="NCBI Taxonomy" id="375764"/>
    <lineage>
        <taxon>Eukaryota</taxon>
        <taxon>Metazoa</taxon>
        <taxon>Chordata</taxon>
        <taxon>Craniata</taxon>
        <taxon>Vertebrata</taxon>
        <taxon>Euteleostomi</taxon>
        <taxon>Actinopterygii</taxon>
        <taxon>Neopterygii</taxon>
        <taxon>Teleostei</taxon>
        <taxon>Neoteleostei</taxon>
        <taxon>Acanthomorphata</taxon>
        <taxon>Gobiaria</taxon>
        <taxon>Kurtiformes</taxon>
        <taxon>Apogonoidei</taxon>
        <taxon>Apogonidae</taxon>
        <taxon>Apogoninae</taxon>
        <taxon>Sphaeramia</taxon>
    </lineage>
</organism>
<reference evidence="4" key="3">
    <citation type="submission" date="2025-09" db="UniProtKB">
        <authorList>
            <consortium name="Ensembl"/>
        </authorList>
    </citation>
    <scope>IDENTIFICATION</scope>
</reference>
<dbReference type="PANTHER" id="PTHR46652">
    <property type="entry name" value="LEUCINE-RICH REPEAT AND IQ DOMAIN-CONTAINING PROTEIN 1-RELATED"/>
    <property type="match status" value="1"/>
</dbReference>
<dbReference type="InterPro" id="IPR025875">
    <property type="entry name" value="Leu-rich_rpt_4"/>
</dbReference>
<feature type="region of interest" description="Disordered" evidence="3">
    <location>
        <begin position="1096"/>
        <end position="1115"/>
    </location>
</feature>
<dbReference type="PROSITE" id="PS51450">
    <property type="entry name" value="LRR"/>
    <property type="match status" value="8"/>
</dbReference>
<reference evidence="4" key="1">
    <citation type="submission" date="2019-06" db="EMBL/GenBank/DDBJ databases">
        <authorList>
            <consortium name="Wellcome Sanger Institute Data Sharing"/>
        </authorList>
    </citation>
    <scope>NUCLEOTIDE SEQUENCE [LARGE SCALE GENOMIC DNA]</scope>
</reference>
<dbReference type="SMART" id="SM00365">
    <property type="entry name" value="LRR_SD22"/>
    <property type="match status" value="15"/>
</dbReference>
<evidence type="ECO:0000313" key="4">
    <source>
        <dbReference type="Ensembl" id="ENSSORP00005048656.1"/>
    </source>
</evidence>
<evidence type="ECO:0000256" key="3">
    <source>
        <dbReference type="SAM" id="MobiDB-lite"/>
    </source>
</evidence>
<keyword evidence="2" id="KW-0677">Repeat</keyword>
<reference evidence="4" key="2">
    <citation type="submission" date="2025-08" db="UniProtKB">
        <authorList>
            <consortium name="Ensembl"/>
        </authorList>
    </citation>
    <scope>IDENTIFICATION</scope>
</reference>
<feature type="region of interest" description="Disordered" evidence="3">
    <location>
        <begin position="265"/>
        <end position="288"/>
    </location>
</feature>
<feature type="compositionally biased region" description="Basic and acidic residues" evidence="3">
    <location>
        <begin position="269"/>
        <end position="288"/>
    </location>
</feature>
<keyword evidence="1" id="KW-0433">Leucine-rich repeat</keyword>
<dbReference type="AlphaFoldDB" id="A0A673C086"/>
<dbReference type="InterPro" id="IPR032675">
    <property type="entry name" value="LRR_dom_sf"/>
</dbReference>
<protein>
    <submittedName>
        <fullName evidence="4">Leucine rich repeat containing 9</fullName>
    </submittedName>
</protein>
<dbReference type="InterPro" id="IPR050836">
    <property type="entry name" value="SDS22/Internalin_LRR"/>
</dbReference>
<dbReference type="PANTHER" id="PTHR46652:SF3">
    <property type="entry name" value="LEUCINE-RICH REPEAT-CONTAINING PROTEIN 9"/>
    <property type="match status" value="1"/>
</dbReference>
<proteinExistence type="predicted"/>
<dbReference type="InterPro" id="IPR001611">
    <property type="entry name" value="Leu-rich_rpt"/>
</dbReference>
<name>A0A673C086_9TELE</name>
<dbReference type="InParanoid" id="A0A673C086"/>
<evidence type="ECO:0000256" key="1">
    <source>
        <dbReference type="ARBA" id="ARBA00022614"/>
    </source>
</evidence>
<dbReference type="SMART" id="SM00369">
    <property type="entry name" value="LRR_TYP"/>
    <property type="match status" value="11"/>
</dbReference>
<dbReference type="InterPro" id="IPR003591">
    <property type="entry name" value="Leu-rich_rpt_typical-subtyp"/>
</dbReference>
<dbReference type="SUPFAM" id="SSF52058">
    <property type="entry name" value="L domain-like"/>
    <property type="match status" value="3"/>
</dbReference>
<dbReference type="Ensembl" id="ENSSORT00005049848.1">
    <property type="protein sequence ID" value="ENSSORP00005048656.1"/>
    <property type="gene ID" value="ENSSORG00005022160.1"/>
</dbReference>
<feature type="compositionally biased region" description="Low complexity" evidence="3">
    <location>
        <begin position="1097"/>
        <end position="1106"/>
    </location>
</feature>
<dbReference type="Gene3D" id="3.90.228.10">
    <property type="match status" value="1"/>
</dbReference>
<sequence>MIQSKKQKPQSDEEVVKKLCMVNGVSYEKIAHEGINISSLEIFFSGFPRMVGLSFFPRLCHLTIVGQNIKQIEGLECCPLLCELWVVECHLTKISGLENCLQLEKLYLYDNKITEINNLEMQINLQVLWLNNNCITEIQELTMLAHLPNLRELALQDHTSTPNPVCLLCNYATHVLYHMPGLQYLDTYEVSGTKVKEVAEATVMKKMMYYNMRVRTAHRDLAEIKLSLTEKKKILLQIPEESIRTINYTLKNLERDLSNVQVGRKKSTCTKDDGPPHRVEGLTDRDDQTTDLNLDPNMEQKILNKMDALRERLAVWTKRTDEIEALHEKEVAQVENSMDYTVQFLLMGLESVGNIRLEEGCSTDSWFTLCCDLLLSRFSHSDYKAHGITGIKTNRVIRIQNSALRLRFEEKLHALIMGDESGIVAQNYRRRLEYLFYVPDPEKNSEKEEILDVLEGGFKTAKQYEALGREGAIPLSNSLSVIDQPRVEYSLLKAGKGGHRQIIISKVYVGNSMPIQEGEPVDRNRYPTVFSVYPHSGLECSLRQRQWFMFDNELVLPEYVVFFEYIFYKCNTLQILGLKKVYDTSSNDIILDKDVLNMEPVSKPQPRLLNLSDKILLQVAQANVLSQITILNLHGNRLNKLKDISRLMALRHLTISFNDFTRLDDIGHMLNLEFLDASYNRLETLEGLRGLGKLKQLDVRWNMLTKAREDSAVLREHTPVLLKLDSRHNPWKRPDSVRMTILGRLPTLTHLDDVLVTDEETVEADQLAAESQINQACVLAHSRTNSERPRSLSLLSTAQLLCLLTQETWSLILNLDSQRISKVTNLNNLVNLRWASFNDNDISEVEGLDSCQKLEELSFNNNSISTLSGLSKLHCLNKLSLDGNQLSSLDASVLEQLPNLSFLSVENNYISSLHGIQRVRSLLELYIGNNQISTSRDIYYLKGLSNLIILDLYGNPLVERLENYRIYVVFHLSSLKALDGVAVEGNECKDAKDMFEGRLTVDMVAEKLGLSNPTDLPYLNLQSCSIRRVDLTPAELFCNLRSVNLNHNNLTSFSGLIYLPNVKHLCLNYNQIESILPKRKTRAHLTNRQILHNKVRSSGYGQQGQSKGNRDPGPIGSLEPLMGSLEVLHLSHNGISNMANLQLSRLTNLKALFLQGNEITQVEGLEGLHQLRELVLDKNRIKTFAENSFIAQTVLLELHLTENRIRELNHLDPLIELRKLFLGTNKLQVFFNIKYSNHPSTAVLTVGASLNQSQDEP</sequence>
<dbReference type="Proteomes" id="UP000472271">
    <property type="component" value="Chromosome 22"/>
</dbReference>
<dbReference type="Gene3D" id="3.80.10.10">
    <property type="entry name" value="Ribonuclease Inhibitor"/>
    <property type="match status" value="6"/>
</dbReference>
<dbReference type="Pfam" id="PF13855">
    <property type="entry name" value="LRR_8"/>
    <property type="match status" value="2"/>
</dbReference>
<gene>
    <name evidence="4" type="primary">LOC115413728</name>
</gene>
<dbReference type="Pfam" id="PF12799">
    <property type="entry name" value="LRR_4"/>
    <property type="match status" value="1"/>
</dbReference>
<keyword evidence="5" id="KW-1185">Reference proteome</keyword>